<dbReference type="Gramene" id="EOY08801">
    <property type="protein sequence ID" value="EOY08801"/>
    <property type="gene ID" value="TCM_023986"/>
</dbReference>
<evidence type="ECO:0000313" key="1">
    <source>
        <dbReference type="EMBL" id="EOY08801.1"/>
    </source>
</evidence>
<organism evidence="1 2">
    <name type="scientific">Theobroma cacao</name>
    <name type="common">Cacao</name>
    <name type="synonym">Cocoa</name>
    <dbReference type="NCBI Taxonomy" id="3641"/>
    <lineage>
        <taxon>Eukaryota</taxon>
        <taxon>Viridiplantae</taxon>
        <taxon>Streptophyta</taxon>
        <taxon>Embryophyta</taxon>
        <taxon>Tracheophyta</taxon>
        <taxon>Spermatophyta</taxon>
        <taxon>Magnoliopsida</taxon>
        <taxon>eudicotyledons</taxon>
        <taxon>Gunneridae</taxon>
        <taxon>Pentapetalae</taxon>
        <taxon>rosids</taxon>
        <taxon>malvids</taxon>
        <taxon>Malvales</taxon>
        <taxon>Malvaceae</taxon>
        <taxon>Byttnerioideae</taxon>
        <taxon>Theobroma</taxon>
    </lineage>
</organism>
<evidence type="ECO:0000313" key="2">
    <source>
        <dbReference type="Proteomes" id="UP000026915"/>
    </source>
</evidence>
<name>A0A061EVH4_THECC</name>
<keyword evidence="2" id="KW-1185">Reference proteome</keyword>
<dbReference type="Proteomes" id="UP000026915">
    <property type="component" value="Chromosome 5"/>
</dbReference>
<accession>A0A061EVH4</accession>
<protein>
    <submittedName>
        <fullName evidence="1">Uncharacterized protein</fullName>
    </submittedName>
</protein>
<gene>
    <name evidence="1" type="ORF">TCM_023986</name>
</gene>
<sequence>MSRLPWLWESGGAELLDCYYMEADRRVITMLTYSRDLRVLHSYSFAWWRVNNLLSTSIACKLSVLYKLILS</sequence>
<proteinExistence type="predicted"/>
<dbReference type="AlphaFoldDB" id="A0A061EVH4"/>
<reference evidence="1 2" key="1">
    <citation type="journal article" date="2013" name="Genome Biol.">
        <title>The genome sequence of the most widely cultivated cacao type and its use to identify candidate genes regulating pod color.</title>
        <authorList>
            <person name="Motamayor J.C."/>
            <person name="Mockaitis K."/>
            <person name="Schmutz J."/>
            <person name="Haiminen N."/>
            <person name="Iii D.L."/>
            <person name="Cornejo O."/>
            <person name="Findley S.D."/>
            <person name="Zheng P."/>
            <person name="Utro F."/>
            <person name="Royaert S."/>
            <person name="Saski C."/>
            <person name="Jenkins J."/>
            <person name="Podicheti R."/>
            <person name="Zhao M."/>
            <person name="Scheffler B.E."/>
            <person name="Stack J.C."/>
            <person name="Feltus F.A."/>
            <person name="Mustiga G.M."/>
            <person name="Amores F."/>
            <person name="Phillips W."/>
            <person name="Marelli J.P."/>
            <person name="May G.D."/>
            <person name="Shapiro H."/>
            <person name="Ma J."/>
            <person name="Bustamante C.D."/>
            <person name="Schnell R.J."/>
            <person name="Main D."/>
            <person name="Gilbert D."/>
            <person name="Parida L."/>
            <person name="Kuhn D.N."/>
        </authorList>
    </citation>
    <scope>NUCLEOTIDE SEQUENCE [LARGE SCALE GENOMIC DNA]</scope>
    <source>
        <strain evidence="2">cv. Matina 1-6</strain>
    </source>
</reference>
<dbReference type="HOGENOM" id="CLU_2745174_0_0_1"/>
<dbReference type="InParanoid" id="A0A061EVH4"/>
<dbReference type="EMBL" id="CM001883">
    <property type="protein sequence ID" value="EOY08801.1"/>
    <property type="molecule type" value="Genomic_DNA"/>
</dbReference>